<dbReference type="GO" id="GO:0005245">
    <property type="term" value="F:voltage-gated calcium channel activity"/>
    <property type="evidence" value="ECO:0007669"/>
    <property type="project" value="TreeGrafter"/>
</dbReference>
<evidence type="ECO:0000313" key="3">
    <source>
        <dbReference type="Proteomes" id="UP001432322"/>
    </source>
</evidence>
<dbReference type="SUPFAM" id="SSF53300">
    <property type="entry name" value="vWA-like"/>
    <property type="match status" value="1"/>
</dbReference>
<dbReference type="InterPro" id="IPR002035">
    <property type="entry name" value="VWF_A"/>
</dbReference>
<name>A0AAV5VF95_9BILA</name>
<dbReference type="PANTHER" id="PTHR10166">
    <property type="entry name" value="VOLTAGE-DEPENDENT CALCIUM CHANNEL SUBUNIT ALPHA-2/DELTA-RELATED"/>
    <property type="match status" value="1"/>
</dbReference>
<feature type="domain" description="VWFA" evidence="1">
    <location>
        <begin position="144"/>
        <end position="329"/>
    </location>
</feature>
<organism evidence="2 3">
    <name type="scientific">Pristionchus fissidentatus</name>
    <dbReference type="NCBI Taxonomy" id="1538716"/>
    <lineage>
        <taxon>Eukaryota</taxon>
        <taxon>Metazoa</taxon>
        <taxon>Ecdysozoa</taxon>
        <taxon>Nematoda</taxon>
        <taxon>Chromadorea</taxon>
        <taxon>Rhabditida</taxon>
        <taxon>Rhabditina</taxon>
        <taxon>Diplogasteromorpha</taxon>
        <taxon>Diplogasteroidea</taxon>
        <taxon>Neodiplogasteridae</taxon>
        <taxon>Pristionchus</taxon>
    </lineage>
</organism>
<dbReference type="PANTHER" id="PTHR10166:SF65">
    <property type="entry name" value="VWFA DOMAIN-CONTAINING PROTEIN"/>
    <property type="match status" value="1"/>
</dbReference>
<dbReference type="Pfam" id="PF00092">
    <property type="entry name" value="VWA"/>
    <property type="match status" value="1"/>
</dbReference>
<protein>
    <recommendedName>
        <fullName evidence="1">VWFA domain-containing protein</fullName>
    </recommendedName>
</protein>
<proteinExistence type="predicted"/>
<sequence length="773" mass="87952">LQRLARAAEKSIREDYQPQEKINDTIRDYCNYDAIIRPFDVHNLTGLEDRQHESGVHINIESYKCDPAVVRDFTWTGSSDIEEAFKQNERADATIPNQFIGTYTSLTRMYPRRQWEIEPASITVDLFDPKFRPWFVNVEAAPKDIVFLLDYSGSTKGPTMHLSRITLLYILSTLTPNDYIAGVWFNSKFDRVLDCNQSNFIPATTRNKKIFYDKSAHDETEKADLGPPLKLSIDMLRNHSTALFGDSRSGAHKLIILMSDGIDEWPHSVIDTINQPGEAQIRVYGMAMGFGTGHLPLLEHLACISNATTSLVDSVADVKLQSRSYLNHLSSVHALTLQDVPIEKRPISWIMVFIFRTNLYMDNQAAGPVITLSTPVVAPLSDGNWNNSRMAGVAGVDVHIKELTEHLPHTDGLRAFIVDNNGIVVYHKDHRMPKTEVHAVRRSACYDPSHIKKKSGHGMRVQYGHSDERVYRLVGLLDSIPTIDLYDLESNSTIVQKLRRAIMTGGCDGTTKIYDDTEKSQDYYVCQSVAGTPLTIVILQSANVTSYEYAGPPVASEDITTSNPMVQYLTTKRSACNWAIDKIHDDYRTPVSLERLRYSEWINHQSCHSNPDEQFSRTMAKILKKWTEQWPLPRDNEKCENAIFPGVPFNQDYYLNSFVYTRGQIAAFYPIPDSEASMKELTEKMEKERLWRFSNDDIQFSVRGANETAHAIIYKAILDDKGNRLAVVGIQWKLQYLSDYFIAWMANHTYKTDPCVRHMCLLLSRSAYVIASN</sequence>
<dbReference type="InterPro" id="IPR051173">
    <property type="entry name" value="Ca_channel_alpha-2/delta"/>
</dbReference>
<evidence type="ECO:0000259" key="1">
    <source>
        <dbReference type="PROSITE" id="PS50234"/>
    </source>
</evidence>
<evidence type="ECO:0000313" key="2">
    <source>
        <dbReference type="EMBL" id="GMT16827.1"/>
    </source>
</evidence>
<dbReference type="SMART" id="SM00327">
    <property type="entry name" value="VWA"/>
    <property type="match status" value="1"/>
</dbReference>
<dbReference type="EMBL" id="BTSY01000002">
    <property type="protein sequence ID" value="GMT16827.1"/>
    <property type="molecule type" value="Genomic_DNA"/>
</dbReference>
<dbReference type="PROSITE" id="PS50234">
    <property type="entry name" value="VWFA"/>
    <property type="match status" value="1"/>
</dbReference>
<dbReference type="Gene3D" id="3.30.450.20">
    <property type="entry name" value="PAS domain"/>
    <property type="match status" value="1"/>
</dbReference>
<dbReference type="Gene3D" id="3.40.50.410">
    <property type="entry name" value="von Willebrand factor, type A domain"/>
    <property type="match status" value="1"/>
</dbReference>
<gene>
    <name evidence="2" type="ORF">PFISCL1PPCAC_8124</name>
</gene>
<dbReference type="Proteomes" id="UP001432322">
    <property type="component" value="Unassembled WGS sequence"/>
</dbReference>
<feature type="non-terminal residue" evidence="2">
    <location>
        <position position="1"/>
    </location>
</feature>
<keyword evidence="3" id="KW-1185">Reference proteome</keyword>
<dbReference type="AlphaFoldDB" id="A0AAV5VF95"/>
<dbReference type="GO" id="GO:0005891">
    <property type="term" value="C:voltage-gated calcium channel complex"/>
    <property type="evidence" value="ECO:0007669"/>
    <property type="project" value="TreeGrafter"/>
</dbReference>
<feature type="non-terminal residue" evidence="2">
    <location>
        <position position="773"/>
    </location>
</feature>
<accession>A0AAV5VF95</accession>
<dbReference type="InterPro" id="IPR036465">
    <property type="entry name" value="vWFA_dom_sf"/>
</dbReference>
<reference evidence="2" key="1">
    <citation type="submission" date="2023-10" db="EMBL/GenBank/DDBJ databases">
        <title>Genome assembly of Pristionchus species.</title>
        <authorList>
            <person name="Yoshida K."/>
            <person name="Sommer R.J."/>
        </authorList>
    </citation>
    <scope>NUCLEOTIDE SEQUENCE</scope>
    <source>
        <strain evidence="2">RS5133</strain>
    </source>
</reference>
<comment type="caution">
    <text evidence="2">The sequence shown here is derived from an EMBL/GenBank/DDBJ whole genome shotgun (WGS) entry which is preliminary data.</text>
</comment>